<reference evidence="1 2" key="1">
    <citation type="journal article" date="2016" name="Nat. Commun.">
        <title>Thousands of microbial genomes shed light on interconnected biogeochemical processes in an aquifer system.</title>
        <authorList>
            <person name="Anantharaman K."/>
            <person name="Brown C.T."/>
            <person name="Hug L.A."/>
            <person name="Sharon I."/>
            <person name="Castelle C.J."/>
            <person name="Probst A.J."/>
            <person name="Thomas B.C."/>
            <person name="Singh A."/>
            <person name="Wilkins M.J."/>
            <person name="Karaoz U."/>
            <person name="Brodie E.L."/>
            <person name="Williams K.H."/>
            <person name="Hubbard S.S."/>
            <person name="Banfield J.F."/>
        </authorList>
    </citation>
    <scope>NUCLEOTIDE SEQUENCE [LARGE SCALE GENOMIC DNA]</scope>
</reference>
<protein>
    <submittedName>
        <fullName evidence="1">Uncharacterized protein</fullName>
    </submittedName>
</protein>
<accession>A0A1F5FWQ0</accession>
<evidence type="ECO:0000313" key="1">
    <source>
        <dbReference type="EMBL" id="OGD84050.1"/>
    </source>
</evidence>
<gene>
    <name evidence="1" type="ORF">A2572_03980</name>
</gene>
<proteinExistence type="predicted"/>
<dbReference type="EMBL" id="MFAQ01000003">
    <property type="protein sequence ID" value="OGD84050.1"/>
    <property type="molecule type" value="Genomic_DNA"/>
</dbReference>
<sequence>MDNGFTKIVKVFDGYDFDEDKQKRISREFQDYAYRLAVALDDTAHTPIYMRMAKNTAREILEKAKSFVMDSNARNKARLFMWKVRQIKEEIKNLEQK</sequence>
<comment type="caution">
    <text evidence="1">The sequence shown here is derived from an EMBL/GenBank/DDBJ whole genome shotgun (WGS) entry which is preliminary data.</text>
</comment>
<dbReference type="Proteomes" id="UP000179237">
    <property type="component" value="Unassembled WGS sequence"/>
</dbReference>
<dbReference type="AlphaFoldDB" id="A0A1F5FWQ0"/>
<organism evidence="1 2">
    <name type="scientific">Candidatus Collierbacteria bacterium RIFOXYD1_FULL_40_9</name>
    <dbReference type="NCBI Taxonomy" id="1817731"/>
    <lineage>
        <taxon>Bacteria</taxon>
        <taxon>Candidatus Collieribacteriota</taxon>
    </lineage>
</organism>
<name>A0A1F5FWQ0_9BACT</name>
<evidence type="ECO:0000313" key="2">
    <source>
        <dbReference type="Proteomes" id="UP000179237"/>
    </source>
</evidence>